<comment type="caution">
    <text evidence="1">The sequence shown here is derived from an EMBL/GenBank/DDBJ whole genome shotgun (WGS) entry which is preliminary data.</text>
</comment>
<sequence>MNKTDRCKTIHSSTGVAEDVSEWKLMSSPFVFGDFGSSKEFSKSSNGKYLYQEENRSMLVTLRASRDAIIHNGEKKCYNQDSKVLDKIKKFPKSIYNESWDGNAENSINVMHIRSVIVDPNGYKFEILEKDSTPQFFTLYDEVYNSFDAMDLQENLLRNIYTYCFERPSTIQLNGIVPFCKRLDMIKHAKSEIGKTATFFSGILQQLEFGLVHYQALVLELNVHIRDLDFLYVSLRVTSQVIYFLRKTNGLWEAY</sequence>
<name>A0AAN9KRK7_CANGL</name>
<dbReference type="Gene3D" id="3.40.50.300">
    <property type="entry name" value="P-loop containing nucleotide triphosphate hydrolases"/>
    <property type="match status" value="1"/>
</dbReference>
<evidence type="ECO:0008006" key="3">
    <source>
        <dbReference type="Google" id="ProtNLM"/>
    </source>
</evidence>
<keyword evidence="2" id="KW-1185">Reference proteome</keyword>
<dbReference type="InterPro" id="IPR027417">
    <property type="entry name" value="P-loop_NTPase"/>
</dbReference>
<organism evidence="1 2">
    <name type="scientific">Canavalia gladiata</name>
    <name type="common">Sword bean</name>
    <name type="synonym">Dolichos gladiatus</name>
    <dbReference type="NCBI Taxonomy" id="3824"/>
    <lineage>
        <taxon>Eukaryota</taxon>
        <taxon>Viridiplantae</taxon>
        <taxon>Streptophyta</taxon>
        <taxon>Embryophyta</taxon>
        <taxon>Tracheophyta</taxon>
        <taxon>Spermatophyta</taxon>
        <taxon>Magnoliopsida</taxon>
        <taxon>eudicotyledons</taxon>
        <taxon>Gunneridae</taxon>
        <taxon>Pentapetalae</taxon>
        <taxon>rosids</taxon>
        <taxon>fabids</taxon>
        <taxon>Fabales</taxon>
        <taxon>Fabaceae</taxon>
        <taxon>Papilionoideae</taxon>
        <taxon>50 kb inversion clade</taxon>
        <taxon>NPAAA clade</taxon>
        <taxon>indigoferoid/millettioid clade</taxon>
        <taxon>Phaseoleae</taxon>
        <taxon>Canavalia</taxon>
    </lineage>
</organism>
<proteinExistence type="predicted"/>
<dbReference type="EMBL" id="JAYMYQ010000007">
    <property type="protein sequence ID" value="KAK7320968.1"/>
    <property type="molecule type" value="Genomic_DNA"/>
</dbReference>
<accession>A0AAN9KRK7</accession>
<dbReference type="SUPFAM" id="SSF52540">
    <property type="entry name" value="P-loop containing nucleoside triphosphate hydrolases"/>
    <property type="match status" value="1"/>
</dbReference>
<protein>
    <recommendedName>
        <fullName evidence="3">RNA helicase</fullName>
    </recommendedName>
</protein>
<evidence type="ECO:0000313" key="2">
    <source>
        <dbReference type="Proteomes" id="UP001367508"/>
    </source>
</evidence>
<reference evidence="1 2" key="1">
    <citation type="submission" date="2024-01" db="EMBL/GenBank/DDBJ databases">
        <title>The genomes of 5 underutilized Papilionoideae crops provide insights into root nodulation and disease resistanc.</title>
        <authorList>
            <person name="Jiang F."/>
        </authorList>
    </citation>
    <scope>NUCLEOTIDE SEQUENCE [LARGE SCALE GENOMIC DNA]</scope>
    <source>
        <strain evidence="1">LVBAO_FW01</strain>
        <tissue evidence="1">Leaves</tissue>
    </source>
</reference>
<gene>
    <name evidence="1" type="ORF">VNO77_30974</name>
</gene>
<dbReference type="AlphaFoldDB" id="A0AAN9KRK7"/>
<evidence type="ECO:0000313" key="1">
    <source>
        <dbReference type="EMBL" id="KAK7320968.1"/>
    </source>
</evidence>
<dbReference type="Proteomes" id="UP001367508">
    <property type="component" value="Unassembled WGS sequence"/>
</dbReference>